<gene>
    <name evidence="5" type="ORF">ACFOX3_03345</name>
</gene>
<sequence>MDINRHRLSVHSLYIKILCNELLQEGIVVEESLKAAQLPLTFMNQGDDLVSIFAFQRLIDFARARTGKQWLGLALGAKIASTHHGPLGYLMASSANFSTALNALVKYIPLRTQLLRLQLCQDGKEVRLLVQEEGDIALIREVFLEAFMVITLGILRLIFARPITGLRLELAYSAPAYADRYAQHFDCPVQFSCKQSAIIFSIEALSTNNIMADAKAYRLADIECQNLLERQIHHQGFITKIERIILDPSHPFPTLDAVAVQLCVSKSTLIRKLAKENTSYTRLIEDIRQTLASYYLIETDLSIEQVAEKLGYEDTSNFSRTFQRWTSTTPSRFRAGYRPTLKKSP</sequence>
<dbReference type="PANTHER" id="PTHR47894:SF1">
    <property type="entry name" value="HTH-TYPE TRANSCRIPTIONAL REGULATOR VQSM"/>
    <property type="match status" value="1"/>
</dbReference>
<reference evidence="6" key="1">
    <citation type="journal article" date="2019" name="Int. J. Syst. Evol. Microbiol.">
        <title>The Global Catalogue of Microorganisms (GCM) 10K type strain sequencing project: providing services to taxonomists for standard genome sequencing and annotation.</title>
        <authorList>
            <consortium name="The Broad Institute Genomics Platform"/>
            <consortium name="The Broad Institute Genome Sequencing Center for Infectious Disease"/>
            <person name="Wu L."/>
            <person name="Ma J."/>
        </authorList>
    </citation>
    <scope>NUCLEOTIDE SEQUENCE [LARGE SCALE GENOMIC DNA]</scope>
    <source>
        <strain evidence="6">CECT 8570</strain>
    </source>
</reference>
<comment type="caution">
    <text evidence="5">The sequence shown here is derived from an EMBL/GenBank/DDBJ whole genome shotgun (WGS) entry which is preliminary data.</text>
</comment>
<dbReference type="PROSITE" id="PS01124">
    <property type="entry name" value="HTH_ARAC_FAMILY_2"/>
    <property type="match status" value="1"/>
</dbReference>
<evidence type="ECO:0000256" key="3">
    <source>
        <dbReference type="ARBA" id="ARBA00023163"/>
    </source>
</evidence>
<dbReference type="Gene3D" id="1.10.10.60">
    <property type="entry name" value="Homeodomain-like"/>
    <property type="match status" value="1"/>
</dbReference>
<dbReference type="InterPro" id="IPR020449">
    <property type="entry name" value="Tscrpt_reg_AraC-type_HTH"/>
</dbReference>
<dbReference type="SUPFAM" id="SSF46689">
    <property type="entry name" value="Homeodomain-like"/>
    <property type="match status" value="1"/>
</dbReference>
<dbReference type="PANTHER" id="PTHR47894">
    <property type="entry name" value="HTH-TYPE TRANSCRIPTIONAL REGULATOR GADX"/>
    <property type="match status" value="1"/>
</dbReference>
<evidence type="ECO:0000313" key="5">
    <source>
        <dbReference type="EMBL" id="MFC4361321.1"/>
    </source>
</evidence>
<proteinExistence type="predicted"/>
<protein>
    <submittedName>
        <fullName evidence="5">AraC family transcriptional regulator ligand-binding domain-containing protein</fullName>
    </submittedName>
</protein>
<evidence type="ECO:0000313" key="6">
    <source>
        <dbReference type="Proteomes" id="UP001595840"/>
    </source>
</evidence>
<keyword evidence="1" id="KW-0805">Transcription regulation</keyword>
<keyword evidence="2" id="KW-0238">DNA-binding</keyword>
<name>A0ABV8V0A9_9GAMM</name>
<dbReference type="EMBL" id="JBHSCX010000003">
    <property type="protein sequence ID" value="MFC4361321.1"/>
    <property type="molecule type" value="Genomic_DNA"/>
</dbReference>
<dbReference type="PRINTS" id="PR00032">
    <property type="entry name" value="HTHARAC"/>
</dbReference>
<dbReference type="Proteomes" id="UP001595840">
    <property type="component" value="Unassembled WGS sequence"/>
</dbReference>
<dbReference type="InterPro" id="IPR009057">
    <property type="entry name" value="Homeodomain-like_sf"/>
</dbReference>
<dbReference type="SMART" id="SM00342">
    <property type="entry name" value="HTH_ARAC"/>
    <property type="match status" value="1"/>
</dbReference>
<keyword evidence="6" id="KW-1185">Reference proteome</keyword>
<evidence type="ECO:0000256" key="1">
    <source>
        <dbReference type="ARBA" id="ARBA00023015"/>
    </source>
</evidence>
<accession>A0ABV8V0A9</accession>
<dbReference type="RefSeq" id="WP_290259908.1">
    <property type="nucleotide sequence ID" value="NZ_JAUFQG010000004.1"/>
</dbReference>
<organism evidence="5 6">
    <name type="scientific">Simiduia curdlanivorans</name>
    <dbReference type="NCBI Taxonomy" id="1492769"/>
    <lineage>
        <taxon>Bacteria</taxon>
        <taxon>Pseudomonadati</taxon>
        <taxon>Pseudomonadota</taxon>
        <taxon>Gammaproteobacteria</taxon>
        <taxon>Cellvibrionales</taxon>
        <taxon>Cellvibrionaceae</taxon>
        <taxon>Simiduia</taxon>
    </lineage>
</organism>
<keyword evidence="3" id="KW-0804">Transcription</keyword>
<dbReference type="Pfam" id="PF12625">
    <property type="entry name" value="Arabinose_bd"/>
    <property type="match status" value="1"/>
</dbReference>
<feature type="domain" description="HTH araC/xylS-type" evidence="4">
    <location>
        <begin position="235"/>
        <end position="336"/>
    </location>
</feature>
<evidence type="ECO:0000259" key="4">
    <source>
        <dbReference type="PROSITE" id="PS01124"/>
    </source>
</evidence>
<dbReference type="Pfam" id="PF12833">
    <property type="entry name" value="HTH_18"/>
    <property type="match status" value="1"/>
</dbReference>
<dbReference type="InterPro" id="IPR032687">
    <property type="entry name" value="AraC-type_N"/>
</dbReference>
<dbReference type="InterPro" id="IPR018060">
    <property type="entry name" value="HTH_AraC"/>
</dbReference>
<evidence type="ECO:0000256" key="2">
    <source>
        <dbReference type="ARBA" id="ARBA00023125"/>
    </source>
</evidence>